<keyword evidence="7" id="KW-0805">Transcription regulation</keyword>
<dbReference type="GO" id="GO:0008270">
    <property type="term" value="F:zinc ion binding"/>
    <property type="evidence" value="ECO:0007669"/>
    <property type="project" value="UniProtKB-KW"/>
</dbReference>
<dbReference type="GO" id="GO:0006355">
    <property type="term" value="P:regulation of DNA-templated transcription"/>
    <property type="evidence" value="ECO:0007669"/>
    <property type="project" value="InterPro"/>
</dbReference>
<protein>
    <recommendedName>
        <fullName evidence="7">General transcription factor IIH subunit 3</fullName>
    </recommendedName>
    <alternativeName>
        <fullName evidence="7">General transcription factor IIH polypeptide 3</fullName>
    </alternativeName>
</protein>
<keyword evidence="9" id="KW-1185">Reference proteome</keyword>
<evidence type="ECO:0000256" key="5">
    <source>
        <dbReference type="ARBA" id="ARBA00023204"/>
    </source>
</evidence>
<keyword evidence="7" id="KW-0804">Transcription</keyword>
<comment type="subunit">
    <text evidence="7">Part of a TFIID-containing RNA polymerase II pre-initiation complex that is composed of TBP and at least GTF2A1, GTF2A2, GTF2E1, GTF2E2, GTF2F1, GTF2H2, GTF2H3, GTF2H4, GTF2H5, GTF2B, TCEA1, ERCC2, ERCC3, TAF1, TAF2, TAF3, TAF4, TAF5, TAF6, TAF7, TAF8, TAF9, TAF10, TAF11, TAF12 and TAF13. Component of the 7-subunit TFIIH core complex composed of XPB/ERCC3, XPD/ERCC2, GTF2H1, GTF2H2, GTF2H3, GTF2H4 and GTF2H5, which is active in NER. The core complex associates with the 3-subunit CDK-activating kinase (CAK) module composed of CCNH/cyclin H, CDK7 and MNAT1 to form the 10-subunit holoenzyme (holo-TFIIH) active in transcription. Interacts with RARA; the interaction requires prior phosphorylation of RARA on 'Ser-369' which then enhances interaction of RARA with CDK7.</text>
</comment>
<comment type="function">
    <text evidence="7">Component of the general transcription and DNA repair factor IIH (TFIIH) core complex, which is involved in general and transcription-coupled nucleotide excision repair (NER) of damaged DNA and, when complexed to CAK, in RNA transcription by RNA polymerase II. In NER, TFIIH acts by opening DNA around the lesion to allow the excision of the damaged oligonucleotide and its replacement by a new DNA fragment. In transcription, TFIIH has an essential role in transcription initiation. When the pre-initiation complex (PIC) has been established, TFIIH is required for promoter opening and promoter escape. Phosphorylation of the C-terminal tail (CTD) of the largest subunit of RNA polymerase II by the kinase module CAK controls the initiation of transcription.</text>
</comment>
<comment type="caution">
    <text evidence="8">The sequence shown here is derived from an EMBL/GenBank/DDBJ whole genome shotgun (WGS) entry which is preliminary data.</text>
</comment>
<keyword evidence="2 7" id="KW-0479">Metal-binding</keyword>
<dbReference type="EMBL" id="JAHLQT010014894">
    <property type="protein sequence ID" value="KAG7170075.1"/>
    <property type="molecule type" value="Genomic_DNA"/>
</dbReference>
<comment type="similarity">
    <text evidence="7">Belongs to the TFB4 family.</text>
</comment>
<keyword evidence="6 7" id="KW-0539">Nucleus</keyword>
<comment type="subcellular location">
    <subcellularLocation>
        <location evidence="1 7">Nucleus</location>
    </subcellularLocation>
</comment>
<accession>A0A8J5MZN3</accession>
<evidence type="ECO:0000256" key="7">
    <source>
        <dbReference type="RuleBase" id="RU368090"/>
    </source>
</evidence>
<keyword evidence="4 7" id="KW-0862">Zinc</keyword>
<sequence length="279" mass="30934">MAGDGCLLVMVVDLHPQLAEQESNVHNYLSACISFANIHLAANVKNTLAVIAANHLETRFLYPQITGKTVDRQKDGRLELLCQVDESIERELRNMIVPDPKADQTESLISGAIGRGLLYIKRQETEDVLGKKVHARILVVKISLDTGSQYLNYINTYLTAQKISTPLDVCVIGSDCGLLQQGADISGGYYHCVQEVSELLQCLILMYQADVVTRKKLNVPPPDSVDYRAACFCHRTLVDMGNVCSNCLSVYCKAVPLCTTCNVIFQTDRPLMKIVKKKK</sequence>
<dbReference type="PANTHER" id="PTHR12831:SF0">
    <property type="entry name" value="GENERAL TRANSCRIPTION FACTOR IIH SUBUNIT 3"/>
    <property type="match status" value="1"/>
</dbReference>
<organism evidence="8 9">
    <name type="scientific">Homarus americanus</name>
    <name type="common">American lobster</name>
    <dbReference type="NCBI Taxonomy" id="6706"/>
    <lineage>
        <taxon>Eukaryota</taxon>
        <taxon>Metazoa</taxon>
        <taxon>Ecdysozoa</taxon>
        <taxon>Arthropoda</taxon>
        <taxon>Crustacea</taxon>
        <taxon>Multicrustacea</taxon>
        <taxon>Malacostraca</taxon>
        <taxon>Eumalacostraca</taxon>
        <taxon>Eucarida</taxon>
        <taxon>Decapoda</taxon>
        <taxon>Pleocyemata</taxon>
        <taxon>Astacidea</taxon>
        <taxon>Nephropoidea</taxon>
        <taxon>Nephropidae</taxon>
        <taxon>Homarus</taxon>
    </lineage>
</organism>
<gene>
    <name evidence="8" type="primary">Gtf2h3-L</name>
    <name evidence="8" type="ORF">Hamer_G012300</name>
</gene>
<evidence type="ECO:0000256" key="3">
    <source>
        <dbReference type="ARBA" id="ARBA00022763"/>
    </source>
</evidence>
<name>A0A8J5MZN3_HOMAM</name>
<dbReference type="PANTHER" id="PTHR12831">
    <property type="entry name" value="TRANSCRIPTION INITIATION FACTOR IIH TFIIH , POLYPEPTIDE 3-RELATED"/>
    <property type="match status" value="1"/>
</dbReference>
<dbReference type="GO" id="GO:0000439">
    <property type="term" value="C:transcription factor TFIIH core complex"/>
    <property type="evidence" value="ECO:0007669"/>
    <property type="project" value="UniProtKB-UniRule"/>
</dbReference>
<dbReference type="AlphaFoldDB" id="A0A8J5MZN3"/>
<dbReference type="Pfam" id="PF03850">
    <property type="entry name" value="Tfb4"/>
    <property type="match status" value="1"/>
</dbReference>
<dbReference type="InterPro" id="IPR004600">
    <property type="entry name" value="TFIIH_Tfb4/GTF2H3"/>
</dbReference>
<dbReference type="GO" id="GO:0006289">
    <property type="term" value="P:nucleotide-excision repair"/>
    <property type="evidence" value="ECO:0007669"/>
    <property type="project" value="UniProtKB-UniRule"/>
</dbReference>
<keyword evidence="7" id="KW-0863">Zinc-finger</keyword>
<proteinExistence type="inferred from homology"/>
<dbReference type="GO" id="GO:0005675">
    <property type="term" value="C:transcription factor TFIIH holo complex"/>
    <property type="evidence" value="ECO:0007669"/>
    <property type="project" value="UniProtKB-UniRule"/>
</dbReference>
<evidence type="ECO:0000256" key="4">
    <source>
        <dbReference type="ARBA" id="ARBA00022833"/>
    </source>
</evidence>
<keyword evidence="5 7" id="KW-0234">DNA repair</keyword>
<dbReference type="Proteomes" id="UP000747542">
    <property type="component" value="Unassembled WGS sequence"/>
</dbReference>
<evidence type="ECO:0000256" key="6">
    <source>
        <dbReference type="ARBA" id="ARBA00023242"/>
    </source>
</evidence>
<reference evidence="8" key="1">
    <citation type="journal article" date="2021" name="Sci. Adv.">
        <title>The American lobster genome reveals insights on longevity, neural, and immune adaptations.</title>
        <authorList>
            <person name="Polinski J.M."/>
            <person name="Zimin A.V."/>
            <person name="Clark K.F."/>
            <person name="Kohn A.B."/>
            <person name="Sadowski N."/>
            <person name="Timp W."/>
            <person name="Ptitsyn A."/>
            <person name="Khanna P."/>
            <person name="Romanova D.Y."/>
            <person name="Williams P."/>
            <person name="Greenwood S.J."/>
            <person name="Moroz L.L."/>
            <person name="Walt D.R."/>
            <person name="Bodnar A.G."/>
        </authorList>
    </citation>
    <scope>NUCLEOTIDE SEQUENCE</scope>
    <source>
        <strain evidence="8">GMGI-L3</strain>
    </source>
</reference>
<evidence type="ECO:0000313" key="9">
    <source>
        <dbReference type="Proteomes" id="UP000747542"/>
    </source>
</evidence>
<keyword evidence="3 7" id="KW-0227">DNA damage</keyword>
<evidence type="ECO:0000256" key="2">
    <source>
        <dbReference type="ARBA" id="ARBA00022723"/>
    </source>
</evidence>
<dbReference type="OrthoDB" id="17307at2759"/>
<evidence type="ECO:0000313" key="8">
    <source>
        <dbReference type="EMBL" id="KAG7170075.1"/>
    </source>
</evidence>
<evidence type="ECO:0000256" key="1">
    <source>
        <dbReference type="ARBA" id="ARBA00004123"/>
    </source>
</evidence>